<evidence type="ECO:0000256" key="5">
    <source>
        <dbReference type="ARBA" id="ARBA00022989"/>
    </source>
</evidence>
<dbReference type="Proteomes" id="UP000234882">
    <property type="component" value="Chromosome"/>
</dbReference>
<evidence type="ECO:0000259" key="8">
    <source>
        <dbReference type="Pfam" id="PF02687"/>
    </source>
</evidence>
<evidence type="ECO:0000313" key="9">
    <source>
        <dbReference type="EMBL" id="AUM75321.1"/>
    </source>
</evidence>
<evidence type="ECO:0000256" key="1">
    <source>
        <dbReference type="ARBA" id="ARBA00004651"/>
    </source>
</evidence>
<proteinExistence type="predicted"/>
<dbReference type="InterPro" id="IPR051125">
    <property type="entry name" value="ABC-4/HrtB_transporter"/>
</dbReference>
<feature type="transmembrane region" description="Helical" evidence="7">
    <location>
        <begin position="269"/>
        <end position="290"/>
    </location>
</feature>
<dbReference type="KEGG" id="paru:CYR75_14380"/>
<keyword evidence="6 7" id="KW-0472">Membrane</keyword>
<evidence type="ECO:0000256" key="7">
    <source>
        <dbReference type="SAM" id="Phobius"/>
    </source>
</evidence>
<dbReference type="PANTHER" id="PTHR43738">
    <property type="entry name" value="ABC TRANSPORTER, MEMBRANE PROTEIN"/>
    <property type="match status" value="1"/>
</dbReference>
<evidence type="ECO:0000313" key="10">
    <source>
        <dbReference type="Proteomes" id="UP000234882"/>
    </source>
</evidence>
<dbReference type="EMBL" id="CP025583">
    <property type="protein sequence ID" value="AUM75321.1"/>
    <property type="molecule type" value="Genomic_DNA"/>
</dbReference>
<feature type="transmembrane region" description="Helical" evidence="7">
    <location>
        <begin position="322"/>
        <end position="341"/>
    </location>
</feature>
<feature type="transmembrane region" description="Helical" evidence="7">
    <location>
        <begin position="353"/>
        <end position="376"/>
    </location>
</feature>
<dbReference type="InterPro" id="IPR005891">
    <property type="entry name" value="DevC"/>
</dbReference>
<dbReference type="OrthoDB" id="180999at2"/>
<comment type="subcellular location">
    <subcellularLocation>
        <location evidence="1">Cell membrane</location>
        <topology evidence="1">Multi-pass membrane protein</topology>
    </subcellularLocation>
</comment>
<sequence length="390" mass="41822">MTRFLTRLLGRLPIGWLQLVHNRARFAAALAGVAFANVLVFVQIAIMGSMATATIQPYRFFDADIMISAADANAIAEGSHVPRQWLFQSLAHPQVASGTPLFVGNVSLQRHGRTISLTTFAIDPAAAEFYAPDIARKSAMLRLPDSGIIDINTRGLDRAEAALIRPQSPDIVEVRGRSLSLQDTFAGGGGFGADGFLIVSDQTFQHLVQQRSSTAPDHILLHVTGGADAERVAADLRQILPDDTLRIRTYAEAQREDVSYQQTKRPTGIIFGFGVVIGILVGLVIVYQVLSTDVADHLREYATFKAMGYRHRFLLGIVLEEAVILATLGAVPGTLIALGLVTGMRAATNLPLAITPAIVAMVFVGTLVACALSGTLATRRLASADPAELF</sequence>
<protein>
    <submittedName>
        <fullName evidence="9">ABC transporter permease</fullName>
    </submittedName>
</protein>
<dbReference type="RefSeq" id="WP_101500663.1">
    <property type="nucleotide sequence ID" value="NZ_CP025583.1"/>
</dbReference>
<feature type="domain" description="ABC3 transporter permease C-terminal" evidence="8">
    <location>
        <begin position="273"/>
        <end position="386"/>
    </location>
</feature>
<keyword evidence="2" id="KW-0813">Transport</keyword>
<keyword evidence="3" id="KW-1003">Cell membrane</keyword>
<evidence type="ECO:0000256" key="3">
    <source>
        <dbReference type="ARBA" id="ARBA00022475"/>
    </source>
</evidence>
<name>A0A2K9MI70_9RHOB</name>
<dbReference type="PIRSF" id="PIRSF031773">
    <property type="entry name" value="DevC"/>
    <property type="match status" value="1"/>
</dbReference>
<feature type="transmembrane region" description="Helical" evidence="7">
    <location>
        <begin position="26"/>
        <end position="46"/>
    </location>
</feature>
<dbReference type="Pfam" id="PF02687">
    <property type="entry name" value="FtsX"/>
    <property type="match status" value="1"/>
</dbReference>
<dbReference type="AlphaFoldDB" id="A0A2K9MI70"/>
<keyword evidence="10" id="KW-1185">Reference proteome</keyword>
<evidence type="ECO:0000256" key="4">
    <source>
        <dbReference type="ARBA" id="ARBA00022692"/>
    </source>
</evidence>
<dbReference type="GO" id="GO:0005886">
    <property type="term" value="C:plasma membrane"/>
    <property type="evidence" value="ECO:0007669"/>
    <property type="project" value="UniProtKB-SubCell"/>
</dbReference>
<keyword evidence="4 7" id="KW-0812">Transmembrane</keyword>
<keyword evidence="5 7" id="KW-1133">Transmembrane helix</keyword>
<reference evidence="10" key="1">
    <citation type="submission" date="2017-12" db="EMBL/GenBank/DDBJ databases">
        <title>Genomic analysis of Paracoccus sp. CBA4604.</title>
        <authorList>
            <person name="Roh S.W."/>
            <person name="Kim J.Y."/>
            <person name="Kim J.S."/>
        </authorList>
    </citation>
    <scope>NUCLEOTIDE SEQUENCE [LARGE SCALE GENOMIC DNA]</scope>
    <source>
        <strain evidence="10">CBA4604</strain>
    </source>
</reference>
<accession>A0A2K9MI70</accession>
<gene>
    <name evidence="9" type="ORF">CYR75_14380</name>
</gene>
<dbReference type="PANTHER" id="PTHR43738:SF1">
    <property type="entry name" value="HEMIN TRANSPORT SYSTEM PERMEASE PROTEIN HRTB-RELATED"/>
    <property type="match status" value="1"/>
</dbReference>
<evidence type="ECO:0000256" key="6">
    <source>
        <dbReference type="ARBA" id="ARBA00023136"/>
    </source>
</evidence>
<organism evidence="9 10">
    <name type="scientific">Paracoccus jeotgali</name>
    <dbReference type="NCBI Taxonomy" id="2065379"/>
    <lineage>
        <taxon>Bacteria</taxon>
        <taxon>Pseudomonadati</taxon>
        <taxon>Pseudomonadota</taxon>
        <taxon>Alphaproteobacteria</taxon>
        <taxon>Rhodobacterales</taxon>
        <taxon>Paracoccaceae</taxon>
        <taxon>Paracoccus</taxon>
    </lineage>
</organism>
<evidence type="ECO:0000256" key="2">
    <source>
        <dbReference type="ARBA" id="ARBA00022448"/>
    </source>
</evidence>
<dbReference type="InterPro" id="IPR003838">
    <property type="entry name" value="ABC3_permease_C"/>
</dbReference>